<evidence type="ECO:0000313" key="2">
    <source>
        <dbReference type="Proteomes" id="UP000326545"/>
    </source>
</evidence>
<dbReference type="EMBL" id="MN184887">
    <property type="protein sequence ID" value="QEQ95028.1"/>
    <property type="molecule type" value="Genomic_DNA"/>
</dbReference>
<gene>
    <name evidence="1" type="ORF">pEpSNUABM01_202</name>
</gene>
<dbReference type="Proteomes" id="UP000326545">
    <property type="component" value="Segment"/>
</dbReference>
<keyword evidence="2" id="KW-1185">Reference proteome</keyword>
<name>A0A5J6DB09_9CAUD</name>
<evidence type="ECO:0000313" key="1">
    <source>
        <dbReference type="EMBL" id="QEQ95028.1"/>
    </source>
</evidence>
<reference evidence="1 2" key="1">
    <citation type="submission" date="2019-07" db="EMBL/GenBank/DDBJ databases">
        <title>Complete genome sequence of bacteriophages infecting Erwinia pyrifoliae.</title>
        <authorList>
            <person name="Kim S.G."/>
            <person name="Park S.C."/>
        </authorList>
    </citation>
    <scope>NUCLEOTIDE SEQUENCE [LARGE SCALE GENOMIC DNA]</scope>
</reference>
<dbReference type="Pfam" id="PF23799">
    <property type="entry name" value="DUF7175"/>
    <property type="match status" value="1"/>
</dbReference>
<accession>A0A5J6DB09</accession>
<dbReference type="InterPro" id="IPR055599">
    <property type="entry name" value="DUF7175"/>
</dbReference>
<protein>
    <submittedName>
        <fullName evidence="1">Uncharacterized protein</fullName>
    </submittedName>
</protein>
<sequence>MRTEHHVLGPGSEGLEKRIFQLLCRVDSVKASYQGTWCALLRTKGFLKSEYVYTHGCKRVGALVKKLYGPDVVRWDAELIGSKSKLDVMACKNQRFLLEVKYK</sequence>
<proteinExistence type="predicted"/>
<organism evidence="1 2">
    <name type="scientific">Erwinia phage pEp_SNUABM_01</name>
    <dbReference type="NCBI Taxonomy" id="2601643"/>
    <lineage>
        <taxon>Viruses</taxon>
        <taxon>Duplodnaviria</taxon>
        <taxon>Heunggongvirae</taxon>
        <taxon>Uroviricota</taxon>
        <taxon>Caudoviricetes</taxon>
        <taxon>Vequintavirinae</taxon>
        <taxon>Henunavirus</taxon>
        <taxon>Henunavirus SNUABM01</taxon>
    </lineage>
</organism>